<dbReference type="AlphaFoldDB" id="A0A2L1J623"/>
<keyword evidence="1" id="KW-0472">Membrane</keyword>
<sequence>MSKAGAWKVYGLLLLLLALQMLCAGYRPGLGGVIMLAAAGQFLLLLLFYLGLCRHHGWVRLFSWVYLLWLGVMVVFILGESATR</sequence>
<reference evidence="2 3" key="1">
    <citation type="submission" date="2017-12" db="EMBL/GenBank/DDBJ databases">
        <title>Genome sequence of Pseudomonas palleroniana MAB3.</title>
        <authorList>
            <person name="Nascimento F.X."/>
        </authorList>
    </citation>
    <scope>NUCLEOTIDE SEQUENCE [LARGE SCALE GENOMIC DNA]</scope>
    <source>
        <strain evidence="2 3">MAB3</strain>
    </source>
</reference>
<keyword evidence="1" id="KW-0812">Transmembrane</keyword>
<organism evidence="2 3">
    <name type="scientific">Pseudomonas palleroniana</name>
    <dbReference type="NCBI Taxonomy" id="191390"/>
    <lineage>
        <taxon>Bacteria</taxon>
        <taxon>Pseudomonadati</taxon>
        <taxon>Pseudomonadota</taxon>
        <taxon>Gammaproteobacteria</taxon>
        <taxon>Pseudomonadales</taxon>
        <taxon>Pseudomonadaceae</taxon>
        <taxon>Pseudomonas</taxon>
    </lineage>
</organism>
<dbReference type="EMBL" id="CP025494">
    <property type="protein sequence ID" value="AVE03901.1"/>
    <property type="molecule type" value="Genomic_DNA"/>
</dbReference>
<protein>
    <submittedName>
        <fullName evidence="2">Uncharacterized protein</fullName>
    </submittedName>
</protein>
<name>A0A2L1J623_9PSED</name>
<proteinExistence type="predicted"/>
<dbReference type="RefSeq" id="WP_104993798.1">
    <property type="nucleotide sequence ID" value="NZ_CP025494.1"/>
</dbReference>
<dbReference type="Proteomes" id="UP000237830">
    <property type="component" value="Chromosome"/>
</dbReference>
<evidence type="ECO:0000313" key="2">
    <source>
        <dbReference type="EMBL" id="AVE03901.1"/>
    </source>
</evidence>
<feature type="transmembrane region" description="Helical" evidence="1">
    <location>
        <begin position="59"/>
        <end position="79"/>
    </location>
</feature>
<gene>
    <name evidence="2" type="ORF">CYL20_04865</name>
</gene>
<evidence type="ECO:0000313" key="3">
    <source>
        <dbReference type="Proteomes" id="UP000237830"/>
    </source>
</evidence>
<accession>A0A2L1J623</accession>
<feature type="transmembrane region" description="Helical" evidence="1">
    <location>
        <begin position="33"/>
        <end position="52"/>
    </location>
</feature>
<keyword evidence="1" id="KW-1133">Transmembrane helix</keyword>
<evidence type="ECO:0000256" key="1">
    <source>
        <dbReference type="SAM" id="Phobius"/>
    </source>
</evidence>